<dbReference type="AlphaFoldDB" id="A0A0B2UQN0"/>
<accession>A0A0B2UQN0</accession>
<dbReference type="GO" id="GO:0016298">
    <property type="term" value="F:lipase activity"/>
    <property type="evidence" value="ECO:0007669"/>
    <property type="project" value="TreeGrafter"/>
</dbReference>
<evidence type="ECO:0000313" key="2">
    <source>
        <dbReference type="Proteomes" id="UP000031036"/>
    </source>
</evidence>
<name>A0A0B2UQN0_TOXCA</name>
<dbReference type="Gene3D" id="3.40.50.1820">
    <property type="entry name" value="alpha/beta hydrolase"/>
    <property type="match status" value="1"/>
</dbReference>
<dbReference type="Proteomes" id="UP000031036">
    <property type="component" value="Unassembled WGS sequence"/>
</dbReference>
<dbReference type="InterPro" id="IPR002918">
    <property type="entry name" value="Lipase_EstA/Esterase_EstB"/>
</dbReference>
<dbReference type="OrthoDB" id="5853720at2759"/>
<sequence length="146" mass="16021">PVVFVHGIGGNASDFEQHRNYFIDHGYSSDELYATTYGDPSLIDLWNMTLSCTFFRQFHDFIVAIAKYARSKVDVVGYSGGALIARKAILGGMCADTDENIGSNLTSLVSCFRFCSIIIFSSIRAVDTKGNTFCKQTNPSPSKLPV</sequence>
<evidence type="ECO:0000313" key="1">
    <source>
        <dbReference type="EMBL" id="KHN71693.1"/>
    </source>
</evidence>
<dbReference type="InterPro" id="IPR029058">
    <property type="entry name" value="AB_hydrolase_fold"/>
</dbReference>
<comment type="caution">
    <text evidence="1">The sequence shown here is derived from an EMBL/GenBank/DDBJ whole genome shotgun (WGS) entry which is preliminary data.</text>
</comment>
<dbReference type="GO" id="GO:0016042">
    <property type="term" value="P:lipid catabolic process"/>
    <property type="evidence" value="ECO:0007669"/>
    <property type="project" value="InterPro"/>
</dbReference>
<dbReference type="EMBL" id="JPKZ01021088">
    <property type="protein sequence ID" value="KHN71693.1"/>
    <property type="molecule type" value="Genomic_DNA"/>
</dbReference>
<dbReference type="PANTHER" id="PTHR32015:SF3">
    <property type="entry name" value="TRIACYLGLYCEROL LIPASE"/>
    <property type="match status" value="1"/>
</dbReference>
<gene>
    <name evidence="1" type="ORF">Tcan_02105</name>
</gene>
<keyword evidence="2" id="KW-1185">Reference proteome</keyword>
<dbReference type="SUPFAM" id="SSF53474">
    <property type="entry name" value="alpha/beta-Hydrolases"/>
    <property type="match status" value="1"/>
</dbReference>
<dbReference type="PANTHER" id="PTHR32015">
    <property type="entry name" value="FASTING INDUCED LIPASE"/>
    <property type="match status" value="1"/>
</dbReference>
<feature type="non-terminal residue" evidence="1">
    <location>
        <position position="1"/>
    </location>
</feature>
<proteinExistence type="predicted"/>
<dbReference type="Pfam" id="PF01674">
    <property type="entry name" value="Lipase_2"/>
    <property type="match status" value="1"/>
</dbReference>
<protein>
    <submittedName>
        <fullName evidence="1">Uncharacterized protein</fullName>
    </submittedName>
</protein>
<reference evidence="1 2" key="1">
    <citation type="submission" date="2014-11" db="EMBL/GenBank/DDBJ databases">
        <title>Genetic blueprint of the zoonotic pathogen Toxocara canis.</title>
        <authorList>
            <person name="Zhu X.-Q."/>
            <person name="Korhonen P.K."/>
            <person name="Cai H."/>
            <person name="Young N.D."/>
            <person name="Nejsum P."/>
            <person name="von Samson-Himmelstjerna G."/>
            <person name="Boag P.R."/>
            <person name="Tan P."/>
            <person name="Li Q."/>
            <person name="Min J."/>
            <person name="Yang Y."/>
            <person name="Wang X."/>
            <person name="Fang X."/>
            <person name="Hall R.S."/>
            <person name="Hofmann A."/>
            <person name="Sternberg P.W."/>
            <person name="Jex A.R."/>
            <person name="Gasser R.B."/>
        </authorList>
    </citation>
    <scope>NUCLEOTIDE SEQUENCE [LARGE SCALE GENOMIC DNA]</scope>
    <source>
        <strain evidence="1">PN_DK_2014</strain>
    </source>
</reference>
<organism evidence="1 2">
    <name type="scientific">Toxocara canis</name>
    <name type="common">Canine roundworm</name>
    <dbReference type="NCBI Taxonomy" id="6265"/>
    <lineage>
        <taxon>Eukaryota</taxon>
        <taxon>Metazoa</taxon>
        <taxon>Ecdysozoa</taxon>
        <taxon>Nematoda</taxon>
        <taxon>Chromadorea</taxon>
        <taxon>Rhabditida</taxon>
        <taxon>Spirurina</taxon>
        <taxon>Ascaridomorpha</taxon>
        <taxon>Ascaridoidea</taxon>
        <taxon>Toxocaridae</taxon>
        <taxon>Toxocara</taxon>
    </lineage>
</organism>
<dbReference type="OMA" id="ASDFEQH"/>